<comment type="similarity">
    <text evidence="1">Belongs to the AHA1 family.</text>
</comment>
<dbReference type="EMBL" id="BMEC01000001">
    <property type="protein sequence ID" value="GGC22503.1"/>
    <property type="molecule type" value="Genomic_DNA"/>
</dbReference>
<dbReference type="Pfam" id="PF08327">
    <property type="entry name" value="AHSA1"/>
    <property type="match status" value="1"/>
</dbReference>
<dbReference type="RefSeq" id="WP_188460194.1">
    <property type="nucleotide sequence ID" value="NZ_BAABHU010000001.1"/>
</dbReference>
<comment type="caution">
    <text evidence="3">The sequence shown here is derived from an EMBL/GenBank/DDBJ whole genome shotgun (WGS) entry which is preliminary data.</text>
</comment>
<protein>
    <recommendedName>
        <fullName evidence="2">Activator of Hsp90 ATPase homologue 1/2-like C-terminal domain-containing protein</fullName>
    </recommendedName>
</protein>
<organism evidence="3 4">
    <name type="scientific">Marivirga lumbricoides</name>
    <dbReference type="NCBI Taxonomy" id="1046115"/>
    <lineage>
        <taxon>Bacteria</taxon>
        <taxon>Pseudomonadati</taxon>
        <taxon>Bacteroidota</taxon>
        <taxon>Cytophagia</taxon>
        <taxon>Cytophagales</taxon>
        <taxon>Marivirgaceae</taxon>
        <taxon>Marivirga</taxon>
    </lineage>
</organism>
<name>A0ABQ1LC38_9BACT</name>
<dbReference type="InterPro" id="IPR023393">
    <property type="entry name" value="START-like_dom_sf"/>
</dbReference>
<evidence type="ECO:0000259" key="2">
    <source>
        <dbReference type="Pfam" id="PF08327"/>
    </source>
</evidence>
<dbReference type="Gene3D" id="3.30.530.20">
    <property type="match status" value="1"/>
</dbReference>
<dbReference type="CDD" id="cd07814">
    <property type="entry name" value="SRPBCC_CalC_Aha1-like"/>
    <property type="match status" value="1"/>
</dbReference>
<evidence type="ECO:0000313" key="4">
    <source>
        <dbReference type="Proteomes" id="UP000636010"/>
    </source>
</evidence>
<keyword evidence="4" id="KW-1185">Reference proteome</keyword>
<evidence type="ECO:0000313" key="3">
    <source>
        <dbReference type="EMBL" id="GGC22503.1"/>
    </source>
</evidence>
<dbReference type="Proteomes" id="UP000636010">
    <property type="component" value="Unassembled WGS sequence"/>
</dbReference>
<accession>A0ABQ1LC38</accession>
<feature type="domain" description="Activator of Hsp90 ATPase homologue 1/2-like C-terminal" evidence="2">
    <location>
        <begin position="42"/>
        <end position="167"/>
    </location>
</feature>
<reference evidence="4" key="1">
    <citation type="journal article" date="2019" name="Int. J. Syst. Evol. Microbiol.">
        <title>The Global Catalogue of Microorganisms (GCM) 10K type strain sequencing project: providing services to taxonomists for standard genome sequencing and annotation.</title>
        <authorList>
            <consortium name="The Broad Institute Genomics Platform"/>
            <consortium name="The Broad Institute Genome Sequencing Center for Infectious Disease"/>
            <person name="Wu L."/>
            <person name="Ma J."/>
        </authorList>
    </citation>
    <scope>NUCLEOTIDE SEQUENCE [LARGE SCALE GENOMIC DNA]</scope>
    <source>
        <strain evidence="4">CGMCC 1.10832</strain>
    </source>
</reference>
<gene>
    <name evidence="3" type="ORF">GCM10011506_04770</name>
</gene>
<proteinExistence type="inferred from homology"/>
<evidence type="ECO:0000256" key="1">
    <source>
        <dbReference type="ARBA" id="ARBA00006817"/>
    </source>
</evidence>
<dbReference type="PROSITE" id="PS51257">
    <property type="entry name" value="PROKAR_LIPOPROTEIN"/>
    <property type="match status" value="1"/>
</dbReference>
<sequence>MNKTATIFLFTVVFISCGGINSHNCKGQKDMNSPLIKEFTYNAPVEEVWQALTETEKMKEWYFPQLQKFEPKVGFKFQFEDDNAEYQKVWIVTKVTEGKTLAHTWAYKGYSGSSEVIFDLLSEGDKTKLRVTQTDLESFPNHPHFKRERFEWGWNNLLGQNLKHLLEKNNK</sequence>
<dbReference type="SUPFAM" id="SSF55961">
    <property type="entry name" value="Bet v1-like"/>
    <property type="match status" value="1"/>
</dbReference>
<dbReference type="InterPro" id="IPR013538">
    <property type="entry name" value="ASHA1/2-like_C"/>
</dbReference>